<evidence type="ECO:0000259" key="8">
    <source>
        <dbReference type="Pfam" id="PF21338"/>
    </source>
</evidence>
<evidence type="ECO:0000256" key="1">
    <source>
        <dbReference type="ARBA" id="ARBA00000213"/>
    </source>
</evidence>
<name>A0ABX1QYJ2_9ALTE</name>
<feature type="domain" description="DNA topoisomerase IB N-terminal" evidence="8">
    <location>
        <begin position="16"/>
        <end position="64"/>
    </location>
</feature>
<comment type="catalytic activity">
    <reaction evidence="1">
        <text>ATP-independent breakage of single-stranded DNA, followed by passage and rejoining.</text>
        <dbReference type="EC" id="5.6.2.1"/>
    </reaction>
</comment>
<dbReference type="PRINTS" id="PR00416">
    <property type="entry name" value="EUTPISMRASEI"/>
</dbReference>
<dbReference type="EC" id="5.6.2.1" evidence="3"/>
<dbReference type="SUPFAM" id="SSF55869">
    <property type="entry name" value="DNA topoisomerase I domain"/>
    <property type="match status" value="1"/>
</dbReference>
<evidence type="ECO:0000256" key="3">
    <source>
        <dbReference type="ARBA" id="ARBA00012891"/>
    </source>
</evidence>
<dbReference type="Pfam" id="PF21338">
    <property type="entry name" value="Top1B_N_bact"/>
    <property type="match status" value="1"/>
</dbReference>
<dbReference type="InterPro" id="IPR049331">
    <property type="entry name" value="Top1B_N_bact"/>
</dbReference>
<dbReference type="EMBL" id="JAATNW010000001">
    <property type="protein sequence ID" value="NMH58568.1"/>
    <property type="molecule type" value="Genomic_DNA"/>
</dbReference>
<evidence type="ECO:0000256" key="6">
    <source>
        <dbReference type="ARBA" id="ARBA00023235"/>
    </source>
</evidence>
<keyword evidence="4" id="KW-0799">Topoisomerase</keyword>
<accession>A0ABX1QYJ2</accession>
<dbReference type="Gene3D" id="3.90.15.10">
    <property type="entry name" value="Topoisomerase I, Chain A, domain 3"/>
    <property type="match status" value="1"/>
</dbReference>
<dbReference type="InterPro" id="IPR014711">
    <property type="entry name" value="TopoI_cat_a-hlx-sub_euk"/>
</dbReference>
<evidence type="ECO:0000256" key="4">
    <source>
        <dbReference type="ARBA" id="ARBA00023029"/>
    </source>
</evidence>
<dbReference type="Pfam" id="PF01028">
    <property type="entry name" value="Topoisom_I"/>
    <property type="match status" value="1"/>
</dbReference>
<gene>
    <name evidence="9" type="ORF">HCJ96_00830</name>
</gene>
<reference evidence="9 10" key="1">
    <citation type="submission" date="2020-03" db="EMBL/GenBank/DDBJ databases">
        <title>Alteromonas ponticola sp. nov., isolated from seawater.</title>
        <authorList>
            <person name="Yoon J.-H."/>
            <person name="Kim Y.-O."/>
        </authorList>
    </citation>
    <scope>NUCLEOTIDE SEQUENCE [LARGE SCALE GENOMIC DNA]</scope>
    <source>
        <strain evidence="9 10">MYP5</strain>
    </source>
</reference>
<dbReference type="PROSITE" id="PS52038">
    <property type="entry name" value="TOPO_IB_2"/>
    <property type="match status" value="1"/>
</dbReference>
<evidence type="ECO:0000259" key="7">
    <source>
        <dbReference type="Pfam" id="PF01028"/>
    </source>
</evidence>
<dbReference type="RefSeq" id="WP_169209133.1">
    <property type="nucleotide sequence ID" value="NZ_JAATNW010000001.1"/>
</dbReference>
<keyword evidence="10" id="KW-1185">Reference proteome</keyword>
<dbReference type="InterPro" id="IPR011010">
    <property type="entry name" value="DNA_brk_join_enz"/>
</dbReference>
<keyword evidence="5" id="KW-0238">DNA-binding</keyword>
<protein>
    <recommendedName>
        <fullName evidence="3">DNA topoisomerase</fullName>
        <ecNumber evidence="3">5.6.2.1</ecNumber>
    </recommendedName>
</protein>
<evidence type="ECO:0000256" key="5">
    <source>
        <dbReference type="ARBA" id="ARBA00023125"/>
    </source>
</evidence>
<sequence>MQSAPLEIVRKRRGKGFEYFYSSGKKISDRRLLRRIEKLVIPPIWKDVQISRSPTQHLQAVGYDTKGRKQYLYHEEWHKARQQEKFAKLSHFGSGLPEFRKFCWSHVNDKTWSMDKSLSLVTLLLDHTGLRAGNRQYTEQNNTFGLTTLRRKHVCSEGETVRLNFIGKHNKDREVEIENPQLAELVSQSAEQRGYALFRFLDDEGHWHDVDSDDVNHFIHTHLGDEYSCKDFRTWAACRFGLFSLPSVKQLVEQSPRRKWSTTLTKHVAAMLGNTPAVCQQYYLHPKLYEVAESQAERENIIKRVTGYAPENVMHDEAVSATERLLSQIIAIQ</sequence>
<comment type="caution">
    <text evidence="9">The sequence shown here is derived from an EMBL/GenBank/DDBJ whole genome shotgun (WGS) entry which is preliminary data.</text>
</comment>
<dbReference type="Gene3D" id="1.10.132.120">
    <property type="match status" value="1"/>
</dbReference>
<proteinExistence type="inferred from homology"/>
<dbReference type="InterPro" id="IPR001631">
    <property type="entry name" value="TopoI"/>
</dbReference>
<evidence type="ECO:0000313" key="9">
    <source>
        <dbReference type="EMBL" id="NMH58568.1"/>
    </source>
</evidence>
<dbReference type="InterPro" id="IPR013500">
    <property type="entry name" value="TopoI_cat_euk"/>
</dbReference>
<evidence type="ECO:0000313" key="10">
    <source>
        <dbReference type="Proteomes" id="UP000709336"/>
    </source>
</evidence>
<dbReference type="Proteomes" id="UP000709336">
    <property type="component" value="Unassembled WGS sequence"/>
</dbReference>
<dbReference type="SUPFAM" id="SSF56349">
    <property type="entry name" value="DNA breaking-rejoining enzymes"/>
    <property type="match status" value="1"/>
</dbReference>
<comment type="similarity">
    <text evidence="2">Belongs to the type IB topoisomerase family.</text>
</comment>
<organism evidence="9 10">
    <name type="scientific">Alteromonas ponticola</name>
    <dbReference type="NCBI Taxonomy" id="2720613"/>
    <lineage>
        <taxon>Bacteria</taxon>
        <taxon>Pseudomonadati</taxon>
        <taxon>Pseudomonadota</taxon>
        <taxon>Gammaproteobacteria</taxon>
        <taxon>Alteromonadales</taxon>
        <taxon>Alteromonadaceae</taxon>
        <taxon>Alteromonas/Salinimonas group</taxon>
        <taxon>Alteromonas</taxon>
    </lineage>
</organism>
<feature type="domain" description="DNA topoisomerase I catalytic core eukaryotic-type" evidence="7">
    <location>
        <begin position="77"/>
        <end position="294"/>
    </location>
</feature>
<evidence type="ECO:0000256" key="2">
    <source>
        <dbReference type="ARBA" id="ARBA00006645"/>
    </source>
</evidence>
<keyword evidence="6" id="KW-0413">Isomerase</keyword>
<dbReference type="InterPro" id="IPR035447">
    <property type="entry name" value="DNA_topo_I_N_sf"/>
</dbReference>
<dbReference type="Gene3D" id="3.30.66.10">
    <property type="entry name" value="DNA topoisomerase I domain"/>
    <property type="match status" value="1"/>
</dbReference>